<reference evidence="1 2" key="1">
    <citation type="submission" date="2020-03" db="EMBL/GenBank/DDBJ databases">
        <title>The role of nitrogen metabolism on polyethylene biodegradation.</title>
        <authorList>
            <person name="Peixoto J."/>
            <person name="Vizzotto C.S."/>
            <person name="Ramos A."/>
            <person name="Alves G."/>
            <person name="Steindorff A."/>
            <person name="Kruger R."/>
        </authorList>
    </citation>
    <scope>NUCLEOTIDE SEQUENCE [LARGE SCALE GENOMIC DNA]</scope>
    <source>
        <strain evidence="1 2">PE63</strain>
    </source>
</reference>
<gene>
    <name evidence="1" type="ORF">DJFAAGMI_01412</name>
</gene>
<evidence type="ECO:0000313" key="1">
    <source>
        <dbReference type="EMBL" id="MBS3018680.1"/>
    </source>
</evidence>
<protein>
    <recommendedName>
        <fullName evidence="3">DUF2514 family protein</fullName>
    </recommendedName>
</protein>
<accession>A0ABS5LQ94</accession>
<dbReference type="EMBL" id="JAANES010000001">
    <property type="protein sequence ID" value="MBS3018680.1"/>
    <property type="molecule type" value="Genomic_DNA"/>
</dbReference>
<name>A0ABS5LQ94_9BURK</name>
<keyword evidence="2" id="KW-1185">Reference proteome</keyword>
<evidence type="ECO:0008006" key="3">
    <source>
        <dbReference type="Google" id="ProtNLM"/>
    </source>
</evidence>
<organism evidence="1 2">
    <name type="scientific">Comamonas brasiliensis</name>
    <dbReference type="NCBI Taxonomy" id="1812482"/>
    <lineage>
        <taxon>Bacteria</taxon>
        <taxon>Pseudomonadati</taxon>
        <taxon>Pseudomonadota</taxon>
        <taxon>Betaproteobacteria</taxon>
        <taxon>Burkholderiales</taxon>
        <taxon>Comamonadaceae</taxon>
        <taxon>Comamonas</taxon>
    </lineage>
</organism>
<evidence type="ECO:0000313" key="2">
    <source>
        <dbReference type="Proteomes" id="UP001647436"/>
    </source>
</evidence>
<comment type="caution">
    <text evidence="1">The sequence shown here is derived from an EMBL/GenBank/DDBJ whole genome shotgun (WGS) entry which is preliminary data.</text>
</comment>
<sequence>MTGASRIWPWLALALALLLVLQNHRLAGVEVSQSKQAAAQAQQAQAAMEIKTAGRLQHAAGQQENTHDYNRKLAALEAGRTADAARIAGLQHDIRTAATRNAQLAGDAAACRDLADQHQRLAALVGEGAGVVGQLVGLVERRDAQVNALIGQVRIDRDLLAQP</sequence>
<proteinExistence type="predicted"/>
<dbReference type="Proteomes" id="UP001647436">
    <property type="component" value="Unassembled WGS sequence"/>
</dbReference>